<comment type="caution">
    <text evidence="4">The sequence shown here is derived from an EMBL/GenBank/DDBJ whole genome shotgun (WGS) entry which is preliminary data.</text>
</comment>
<dbReference type="PROSITE" id="PS51031">
    <property type="entry name" value="BESS"/>
    <property type="match status" value="1"/>
</dbReference>
<dbReference type="Proteomes" id="UP000747542">
    <property type="component" value="Unassembled WGS sequence"/>
</dbReference>
<feature type="domain" description="BESS" evidence="3">
    <location>
        <begin position="314"/>
        <end position="353"/>
    </location>
</feature>
<evidence type="ECO:0000313" key="4">
    <source>
        <dbReference type="EMBL" id="KAG7168831.1"/>
    </source>
</evidence>
<dbReference type="FunFam" id="1.10.340.70:FF:000001">
    <property type="entry name" value="Retrovirus-related Pol polyprotein from transposon gypsy-like Protein"/>
    <property type="match status" value="1"/>
</dbReference>
<dbReference type="Gene3D" id="1.10.340.70">
    <property type="match status" value="1"/>
</dbReference>
<keyword evidence="1" id="KW-0539">Nucleus</keyword>
<feature type="compositionally biased region" description="Basic residues" evidence="2">
    <location>
        <begin position="234"/>
        <end position="243"/>
    </location>
</feature>
<sequence>MDDQLYNQILNFYSSADRKYPQHVYDLDPAKRVNVKCQFRQTAKPFRADNGSLFHGDKEILVKTRVPGILKACHDNPATGGHFGRGKTFRKISQRYYWKGMKKDVQEYVKACTKCFVRNPKVSKEAPSLNPGGLTLYTLSSSQWVAPGDVETVLCEENDDNDNQDANSDSTSFTTDHLVLTTVDGKPIKEEMVEWMDEEIDGSEAATDGDTVTLGRNSSAAATASTTQWSEKSPRRKTRKVHHKPLDSLPIQIKNVSGSQGRARGPASSQDHNKDQEHSSSDTGESTFRVRGAAGCHTPDTKPKVSMKHEYVMNEEEELFGRYIAAAIRKLTNKSKSLAKMKIQEVLFNLEELDRNAQEEQ</sequence>
<comment type="subcellular location">
    <subcellularLocation>
        <location evidence="1">Nucleus</location>
    </subcellularLocation>
</comment>
<dbReference type="InterPro" id="IPR041588">
    <property type="entry name" value="Integrase_H2C2"/>
</dbReference>
<dbReference type="EMBL" id="JAHLQT010018693">
    <property type="protein sequence ID" value="KAG7168831.1"/>
    <property type="molecule type" value="Genomic_DNA"/>
</dbReference>
<feature type="compositionally biased region" description="Basic and acidic residues" evidence="2">
    <location>
        <begin position="271"/>
        <end position="280"/>
    </location>
</feature>
<dbReference type="InterPro" id="IPR004210">
    <property type="entry name" value="BESS_motif"/>
</dbReference>
<reference evidence="4" key="1">
    <citation type="journal article" date="2021" name="Sci. Adv.">
        <title>The American lobster genome reveals insights on longevity, neural, and immune adaptations.</title>
        <authorList>
            <person name="Polinski J.M."/>
            <person name="Zimin A.V."/>
            <person name="Clark K.F."/>
            <person name="Kohn A.B."/>
            <person name="Sadowski N."/>
            <person name="Timp W."/>
            <person name="Ptitsyn A."/>
            <person name="Khanna P."/>
            <person name="Romanova D.Y."/>
            <person name="Williams P."/>
            <person name="Greenwood S.J."/>
            <person name="Moroz L.L."/>
            <person name="Walt D.R."/>
            <person name="Bodnar A.G."/>
        </authorList>
    </citation>
    <scope>NUCLEOTIDE SEQUENCE</scope>
    <source>
        <strain evidence="4">GMGI-L3</strain>
    </source>
</reference>
<feature type="compositionally biased region" description="Low complexity" evidence="2">
    <location>
        <begin position="218"/>
        <end position="227"/>
    </location>
</feature>
<evidence type="ECO:0000256" key="2">
    <source>
        <dbReference type="SAM" id="MobiDB-lite"/>
    </source>
</evidence>
<dbReference type="GO" id="GO:0003677">
    <property type="term" value="F:DNA binding"/>
    <property type="evidence" value="ECO:0007669"/>
    <property type="project" value="InterPro"/>
</dbReference>
<dbReference type="GO" id="GO:0005634">
    <property type="term" value="C:nucleus"/>
    <property type="evidence" value="ECO:0007669"/>
    <property type="project" value="UniProtKB-SubCell"/>
</dbReference>
<dbReference type="AlphaFoldDB" id="A0A8J5MZ58"/>
<dbReference type="Pfam" id="PF17921">
    <property type="entry name" value="Integrase_H2C2"/>
    <property type="match status" value="1"/>
</dbReference>
<name>A0A8J5MZ58_HOMAM</name>
<proteinExistence type="predicted"/>
<accession>A0A8J5MZ58</accession>
<dbReference type="PANTHER" id="PTHR47266">
    <property type="entry name" value="ENDONUCLEASE-RELATED"/>
    <property type="match status" value="1"/>
</dbReference>
<feature type="region of interest" description="Disordered" evidence="2">
    <location>
        <begin position="202"/>
        <end position="302"/>
    </location>
</feature>
<protein>
    <submittedName>
        <fullName evidence="4">Pol Retrovirus-related Pol polyprotein from transposon-like 13</fullName>
    </submittedName>
</protein>
<organism evidence="4 5">
    <name type="scientific">Homarus americanus</name>
    <name type="common">American lobster</name>
    <dbReference type="NCBI Taxonomy" id="6706"/>
    <lineage>
        <taxon>Eukaryota</taxon>
        <taxon>Metazoa</taxon>
        <taxon>Ecdysozoa</taxon>
        <taxon>Arthropoda</taxon>
        <taxon>Crustacea</taxon>
        <taxon>Multicrustacea</taxon>
        <taxon>Malacostraca</taxon>
        <taxon>Eumalacostraca</taxon>
        <taxon>Eucarida</taxon>
        <taxon>Decapoda</taxon>
        <taxon>Pleocyemata</taxon>
        <taxon>Astacidea</taxon>
        <taxon>Nephropoidea</taxon>
        <taxon>Nephropidae</taxon>
        <taxon>Homarus</taxon>
    </lineage>
</organism>
<dbReference type="InterPro" id="IPR052160">
    <property type="entry name" value="Gypsy_RT_Integrase-like"/>
</dbReference>
<evidence type="ECO:0000259" key="3">
    <source>
        <dbReference type="PROSITE" id="PS51031"/>
    </source>
</evidence>
<evidence type="ECO:0000256" key="1">
    <source>
        <dbReference type="PROSITE-ProRule" id="PRU00371"/>
    </source>
</evidence>
<gene>
    <name evidence="4" type="primary">pol-L13</name>
    <name evidence="4" type="ORF">Hamer_G021563</name>
</gene>
<keyword evidence="5" id="KW-1185">Reference proteome</keyword>
<evidence type="ECO:0000313" key="5">
    <source>
        <dbReference type="Proteomes" id="UP000747542"/>
    </source>
</evidence>